<proteinExistence type="predicted"/>
<evidence type="ECO:0000256" key="1">
    <source>
        <dbReference type="SAM" id="Phobius"/>
    </source>
</evidence>
<keyword evidence="3" id="KW-1185">Reference proteome</keyword>
<keyword evidence="1" id="KW-0812">Transmembrane</keyword>
<comment type="caution">
    <text evidence="2">The sequence shown here is derived from an EMBL/GenBank/DDBJ whole genome shotgun (WGS) entry which is preliminary data.</text>
</comment>
<sequence length="98" mass="10927">MGQIDLRDVGSALIYLGYLAGALAAIGVVMRWVVLRWVVKPLKTWLREQIKAPVDDVHAEMSPNHGSSLRDAVNRIEARQNAMAERFRDHILNHPGGS</sequence>
<evidence type="ECO:0000313" key="2">
    <source>
        <dbReference type="EMBL" id="MBO2438282.1"/>
    </source>
</evidence>
<name>A0ABS3QWC6_9ACTN</name>
<dbReference type="EMBL" id="JAGEOK010000007">
    <property type="protein sequence ID" value="MBO2438282.1"/>
    <property type="molecule type" value="Genomic_DNA"/>
</dbReference>
<accession>A0ABS3QWC6</accession>
<dbReference type="Proteomes" id="UP000666915">
    <property type="component" value="Unassembled WGS sequence"/>
</dbReference>
<evidence type="ECO:0000313" key="3">
    <source>
        <dbReference type="Proteomes" id="UP000666915"/>
    </source>
</evidence>
<dbReference type="RefSeq" id="WP_208266616.1">
    <property type="nucleotide sequence ID" value="NZ_BAAAGM010000153.1"/>
</dbReference>
<reference evidence="2 3" key="1">
    <citation type="submission" date="2021-03" db="EMBL/GenBank/DDBJ databases">
        <authorList>
            <person name="Kanchanasin P."/>
            <person name="Saeng-In P."/>
            <person name="Phongsopitanun W."/>
            <person name="Yuki M."/>
            <person name="Kudo T."/>
            <person name="Ohkuma M."/>
            <person name="Tanasupawat S."/>
        </authorList>
    </citation>
    <scope>NUCLEOTIDE SEQUENCE [LARGE SCALE GENOMIC DNA]</scope>
    <source>
        <strain evidence="2 3">L46</strain>
    </source>
</reference>
<keyword evidence="1" id="KW-0472">Membrane</keyword>
<organism evidence="2 3">
    <name type="scientific">Actinomadura nitritigenes</name>
    <dbReference type="NCBI Taxonomy" id="134602"/>
    <lineage>
        <taxon>Bacteria</taxon>
        <taxon>Bacillati</taxon>
        <taxon>Actinomycetota</taxon>
        <taxon>Actinomycetes</taxon>
        <taxon>Streptosporangiales</taxon>
        <taxon>Thermomonosporaceae</taxon>
        <taxon>Actinomadura</taxon>
    </lineage>
</organism>
<keyword evidence="1" id="KW-1133">Transmembrane helix</keyword>
<feature type="transmembrane region" description="Helical" evidence="1">
    <location>
        <begin position="12"/>
        <end position="34"/>
    </location>
</feature>
<protein>
    <submittedName>
        <fullName evidence="2">Uncharacterized protein</fullName>
    </submittedName>
</protein>
<gene>
    <name evidence="2" type="ORF">J4557_12210</name>
</gene>